<evidence type="ECO:0000313" key="1">
    <source>
        <dbReference type="EMBL" id="MDR5896275.1"/>
    </source>
</evidence>
<dbReference type="Proteomes" id="UP001269375">
    <property type="component" value="Unassembled WGS sequence"/>
</dbReference>
<comment type="caution">
    <text evidence="1">The sequence shown here is derived from an EMBL/GenBank/DDBJ whole genome shotgun (WGS) entry which is preliminary data.</text>
</comment>
<protein>
    <submittedName>
        <fullName evidence="1">Aryl-sulfate sulfotransferase</fullName>
    </submittedName>
</protein>
<gene>
    <name evidence="1" type="ORF">QC825_09340</name>
</gene>
<evidence type="ECO:0000313" key="2">
    <source>
        <dbReference type="Proteomes" id="UP001269375"/>
    </source>
</evidence>
<dbReference type="InterPro" id="IPR011047">
    <property type="entry name" value="Quinoprotein_ADH-like_sf"/>
</dbReference>
<dbReference type="EMBL" id="JARWAO010000004">
    <property type="protein sequence ID" value="MDR5896275.1"/>
    <property type="molecule type" value="Genomic_DNA"/>
</dbReference>
<organism evidence="1 2">
    <name type="scientific">Larsenimonas suaedae</name>
    <dbReference type="NCBI Taxonomy" id="1851019"/>
    <lineage>
        <taxon>Bacteria</taxon>
        <taxon>Pseudomonadati</taxon>
        <taxon>Pseudomonadota</taxon>
        <taxon>Gammaproteobacteria</taxon>
        <taxon>Oceanospirillales</taxon>
        <taxon>Halomonadaceae</taxon>
        <taxon>Larsenimonas</taxon>
    </lineage>
</organism>
<proteinExistence type="predicted"/>
<dbReference type="PANTHER" id="PTHR35340:SF5">
    <property type="entry name" value="ASST-DOMAIN-CONTAINING PROTEIN"/>
    <property type="match status" value="1"/>
</dbReference>
<sequence>MLQGHVRNAWLGLGGVTALIVGGAQAFAMPSVFPTGVTLHDPEAAYQGYVLFPGGDQNTHLIDMDGNEVHRWAYRSFPPVPLTPEQAGGERGRLLVQSGRVDTPKGPSGPGNGLTNASIAEVDWSGARHWTWGTQNAPAAQHHDMSRLPNGNTLLLSAKARHLPGFAAPEVVDNDIVEVRPDGSVAWRWKASEHLDQMGFSRAALSRIKASDDPDFLHLNTVTPLGPNQWFDDGDARFAPDNLMVNARNANVAFIVDRKTGDIVWRLGPDFEQTRASTSRTLPRPVDQLIGAHDVHLIPKGLPGAGNLLIFDNQGNAGFPPADQSIFSFSRVLEVNPRTKEIVWLYTADQSGREAWSFYSAFISSAQRLPNGNTLIDEGQDGRLFQVTPKGRIVWEYVSPFFGKSEPGNTYVTNGVYRAELLDYDWAPKGTPHASHAVTPQCTPKQQVLDCTRP</sequence>
<keyword evidence="2" id="KW-1185">Reference proteome</keyword>
<dbReference type="RefSeq" id="WP_251594802.1">
    <property type="nucleotide sequence ID" value="NZ_JAMLJI010000004.1"/>
</dbReference>
<dbReference type="Pfam" id="PF05935">
    <property type="entry name" value="Arylsulfotrans"/>
    <property type="match status" value="1"/>
</dbReference>
<dbReference type="InterPro" id="IPR010262">
    <property type="entry name" value="Arylsulfotransferase_bact"/>
</dbReference>
<dbReference type="PANTHER" id="PTHR35340">
    <property type="entry name" value="PQQ ENZYME REPEAT PROTEIN-RELATED"/>
    <property type="match status" value="1"/>
</dbReference>
<reference evidence="1 2" key="1">
    <citation type="submission" date="2023-04" db="EMBL/GenBank/DDBJ databases">
        <title>A long-awaited taxogenomic arrangement of the family Halomonadaceae.</title>
        <authorList>
            <person name="De La Haba R."/>
            <person name="Chuvochina M."/>
            <person name="Wittouck S."/>
            <person name="Arahal D.R."/>
            <person name="Sanchez-Porro C."/>
            <person name="Hugenholtz P."/>
            <person name="Ventosa A."/>
        </authorList>
    </citation>
    <scope>NUCLEOTIDE SEQUENCE [LARGE SCALE GENOMIC DNA]</scope>
    <source>
        <strain evidence="1 2">DSM 22428</strain>
    </source>
</reference>
<dbReference type="SUPFAM" id="SSF50998">
    <property type="entry name" value="Quinoprotein alcohol dehydrogenase-like"/>
    <property type="match status" value="1"/>
</dbReference>
<accession>A0ABU1GWS2</accession>
<dbReference type="InterPro" id="IPR053143">
    <property type="entry name" value="Arylsulfate_ST"/>
</dbReference>
<name>A0ABU1GWS2_9GAMM</name>